<accession>A0AAV0HVP9</accession>
<protein>
    <submittedName>
        <fullName evidence="1">Uncharacterized protein</fullName>
    </submittedName>
</protein>
<sequence length="102" mass="12075">MNYMVLIPEVPLLSVDRLFVRRGWSWDTALSFQFWSLGQVWPYEERNEFGFVQGLLSMMCVLCSREFKSNTTGRSAKIRHVNELSRQEVDEITKHVFRQDTV</sequence>
<dbReference type="Proteomes" id="UP001154282">
    <property type="component" value="Unassembled WGS sequence"/>
</dbReference>
<dbReference type="EMBL" id="CAMGYJ010000003">
    <property type="protein sequence ID" value="CAI0389357.1"/>
    <property type="molecule type" value="Genomic_DNA"/>
</dbReference>
<comment type="caution">
    <text evidence="1">The sequence shown here is derived from an EMBL/GenBank/DDBJ whole genome shotgun (WGS) entry which is preliminary data.</text>
</comment>
<reference evidence="1" key="1">
    <citation type="submission" date="2022-08" db="EMBL/GenBank/DDBJ databases">
        <authorList>
            <person name="Gutierrez-Valencia J."/>
        </authorList>
    </citation>
    <scope>NUCLEOTIDE SEQUENCE</scope>
</reference>
<dbReference type="AlphaFoldDB" id="A0AAV0HVP9"/>
<name>A0AAV0HVP9_9ROSI</name>
<keyword evidence="2" id="KW-1185">Reference proteome</keyword>
<proteinExistence type="predicted"/>
<evidence type="ECO:0000313" key="1">
    <source>
        <dbReference type="EMBL" id="CAI0389357.1"/>
    </source>
</evidence>
<organism evidence="1 2">
    <name type="scientific">Linum tenue</name>
    <dbReference type="NCBI Taxonomy" id="586396"/>
    <lineage>
        <taxon>Eukaryota</taxon>
        <taxon>Viridiplantae</taxon>
        <taxon>Streptophyta</taxon>
        <taxon>Embryophyta</taxon>
        <taxon>Tracheophyta</taxon>
        <taxon>Spermatophyta</taxon>
        <taxon>Magnoliopsida</taxon>
        <taxon>eudicotyledons</taxon>
        <taxon>Gunneridae</taxon>
        <taxon>Pentapetalae</taxon>
        <taxon>rosids</taxon>
        <taxon>fabids</taxon>
        <taxon>Malpighiales</taxon>
        <taxon>Linaceae</taxon>
        <taxon>Linum</taxon>
    </lineage>
</organism>
<gene>
    <name evidence="1" type="ORF">LITE_LOCUS6206</name>
</gene>
<evidence type="ECO:0000313" key="2">
    <source>
        <dbReference type="Proteomes" id="UP001154282"/>
    </source>
</evidence>